<reference evidence="2" key="1">
    <citation type="submission" date="2023-10" db="EMBL/GenBank/DDBJ databases">
        <title>Chromosome-level genome of the transformable northern wattle, Acacia crassicarpa.</title>
        <authorList>
            <person name="Massaro I."/>
            <person name="Sinha N.R."/>
            <person name="Poethig S."/>
            <person name="Leichty A.R."/>
        </authorList>
    </citation>
    <scope>NUCLEOTIDE SEQUENCE</scope>
    <source>
        <strain evidence="2">Acra3RX</strain>
        <tissue evidence="2">Leaf</tissue>
    </source>
</reference>
<dbReference type="InterPro" id="IPR025558">
    <property type="entry name" value="DUF4283"/>
</dbReference>
<evidence type="ECO:0000313" key="2">
    <source>
        <dbReference type="EMBL" id="KAK4276089.1"/>
    </source>
</evidence>
<dbReference type="Pfam" id="PF14111">
    <property type="entry name" value="DUF4283"/>
    <property type="match status" value="1"/>
</dbReference>
<dbReference type="EMBL" id="JAWXYG010000004">
    <property type="protein sequence ID" value="KAK4276089.1"/>
    <property type="molecule type" value="Genomic_DNA"/>
</dbReference>
<evidence type="ECO:0000259" key="1">
    <source>
        <dbReference type="Pfam" id="PF14111"/>
    </source>
</evidence>
<evidence type="ECO:0000313" key="3">
    <source>
        <dbReference type="Proteomes" id="UP001293593"/>
    </source>
</evidence>
<feature type="domain" description="DUF4283" evidence="1">
    <location>
        <begin position="119"/>
        <end position="197"/>
    </location>
</feature>
<accession>A0AAE1JXY4</accession>
<dbReference type="AlphaFoldDB" id="A0AAE1JXY4"/>
<proteinExistence type="predicted"/>
<dbReference type="PANTHER" id="PTHR31286:SF99">
    <property type="entry name" value="DUF4283 DOMAIN-CONTAINING PROTEIN"/>
    <property type="match status" value="1"/>
</dbReference>
<dbReference type="PANTHER" id="PTHR31286">
    <property type="entry name" value="GLYCINE-RICH CELL WALL STRUCTURAL PROTEIN 1.8-LIKE"/>
    <property type="match status" value="1"/>
</dbReference>
<keyword evidence="3" id="KW-1185">Reference proteome</keyword>
<sequence>MVSKEILSLALKDGSLPLSSEDSLRSTKKVRIRSDGMEVTDVDGGQGSMDSDVLMVEEGTSIGPSYRNMLLNSAQVGKDKQTQEEVVILEGDYQIRWDGNTPSIDFSEEIRKALGKGMERTLIIKFLGRSITYGDLLQRTQALWKPKGSFQLVDMEGSYYFATFDLEEDYTKVLTGGPWTIFGAYLTVQPWSIEFDPRNAKVSKVVVWVRILGLSFRYYHKSVLCAIGKLLGEVVKVDYMTETRGRGRYARIAVLIDLQLPLVP</sequence>
<protein>
    <recommendedName>
        <fullName evidence="1">DUF4283 domain-containing protein</fullName>
    </recommendedName>
</protein>
<dbReference type="InterPro" id="IPR040256">
    <property type="entry name" value="At4g02000-like"/>
</dbReference>
<organism evidence="2 3">
    <name type="scientific">Acacia crassicarpa</name>
    <name type="common">northern wattle</name>
    <dbReference type="NCBI Taxonomy" id="499986"/>
    <lineage>
        <taxon>Eukaryota</taxon>
        <taxon>Viridiplantae</taxon>
        <taxon>Streptophyta</taxon>
        <taxon>Embryophyta</taxon>
        <taxon>Tracheophyta</taxon>
        <taxon>Spermatophyta</taxon>
        <taxon>Magnoliopsida</taxon>
        <taxon>eudicotyledons</taxon>
        <taxon>Gunneridae</taxon>
        <taxon>Pentapetalae</taxon>
        <taxon>rosids</taxon>
        <taxon>fabids</taxon>
        <taxon>Fabales</taxon>
        <taxon>Fabaceae</taxon>
        <taxon>Caesalpinioideae</taxon>
        <taxon>mimosoid clade</taxon>
        <taxon>Acacieae</taxon>
        <taxon>Acacia</taxon>
    </lineage>
</organism>
<gene>
    <name evidence="2" type="ORF">QN277_019078</name>
</gene>
<comment type="caution">
    <text evidence="2">The sequence shown here is derived from an EMBL/GenBank/DDBJ whole genome shotgun (WGS) entry which is preliminary data.</text>
</comment>
<dbReference type="Proteomes" id="UP001293593">
    <property type="component" value="Unassembled WGS sequence"/>
</dbReference>
<name>A0AAE1JXY4_9FABA</name>